<protein>
    <submittedName>
        <fullName evidence="1">Uncharacterized protein</fullName>
    </submittedName>
</protein>
<name>A0A0K2VMQ2_MESPL</name>
<gene>
    <name evidence="1" type="ORF">MPL1032_10233</name>
</gene>
<accession>A0A0K2VMQ2</accession>
<sequence length="80" mass="8855">MNLKQQLLLVSDLYAEAATLSRSRVSTIVLNRGATLDAIADGKADVTTGTYEKAMLWFSVNWPADLEWPQQVFRPLSEAA</sequence>
<organism evidence="1 2">
    <name type="scientific">Mesorhizobium plurifarium</name>
    <dbReference type="NCBI Taxonomy" id="69974"/>
    <lineage>
        <taxon>Bacteria</taxon>
        <taxon>Pseudomonadati</taxon>
        <taxon>Pseudomonadota</taxon>
        <taxon>Alphaproteobacteria</taxon>
        <taxon>Hyphomicrobiales</taxon>
        <taxon>Phyllobacteriaceae</taxon>
        <taxon>Mesorhizobium</taxon>
    </lineage>
</organism>
<dbReference type="EMBL" id="CCND01000001">
    <property type="protein sequence ID" value="CDX49176.1"/>
    <property type="molecule type" value="Genomic_DNA"/>
</dbReference>
<reference evidence="2" key="1">
    <citation type="submission" date="2014-08" db="EMBL/GenBank/DDBJ databases">
        <authorList>
            <person name="Edwards T."/>
        </authorList>
    </citation>
    <scope>NUCLEOTIDE SEQUENCE [LARGE SCALE GENOMIC DNA]</scope>
</reference>
<evidence type="ECO:0000313" key="1">
    <source>
        <dbReference type="EMBL" id="CDX49176.1"/>
    </source>
</evidence>
<dbReference type="Proteomes" id="UP000182888">
    <property type="component" value="Unassembled WGS sequence"/>
</dbReference>
<evidence type="ECO:0000313" key="2">
    <source>
        <dbReference type="Proteomes" id="UP000182888"/>
    </source>
</evidence>
<dbReference type="AlphaFoldDB" id="A0A0K2VMQ2"/>
<proteinExistence type="predicted"/>